<dbReference type="PANTHER" id="PTHR12446">
    <property type="entry name" value="TESMIN/TSO1-RELATED"/>
    <property type="match status" value="1"/>
</dbReference>
<comment type="similarity">
    <text evidence="2">Belongs to the lin-54 family.</text>
</comment>
<evidence type="ECO:0000313" key="6">
    <source>
        <dbReference type="WBParaSite" id="MhA1_Contig754.frz3.gene2"/>
    </source>
</evidence>
<comment type="subcellular location">
    <subcellularLocation>
        <location evidence="1">Nucleus</location>
    </subcellularLocation>
</comment>
<keyword evidence="5" id="KW-1185">Reference proteome</keyword>
<keyword evidence="3" id="KW-0539">Nucleus</keyword>
<evidence type="ECO:0000313" key="5">
    <source>
        <dbReference type="Proteomes" id="UP000095281"/>
    </source>
</evidence>
<dbReference type="PANTHER" id="PTHR12446:SF34">
    <property type="entry name" value="PROTEIN LIN-54 HOMOLOG"/>
    <property type="match status" value="1"/>
</dbReference>
<organism evidence="5 6">
    <name type="scientific">Meloidogyne hapla</name>
    <name type="common">Root-knot nematode worm</name>
    <dbReference type="NCBI Taxonomy" id="6305"/>
    <lineage>
        <taxon>Eukaryota</taxon>
        <taxon>Metazoa</taxon>
        <taxon>Ecdysozoa</taxon>
        <taxon>Nematoda</taxon>
        <taxon>Chromadorea</taxon>
        <taxon>Rhabditida</taxon>
        <taxon>Tylenchina</taxon>
        <taxon>Tylenchomorpha</taxon>
        <taxon>Tylenchoidea</taxon>
        <taxon>Meloidogynidae</taxon>
        <taxon>Meloidogyninae</taxon>
        <taxon>Meloidogyne</taxon>
    </lineage>
</organism>
<evidence type="ECO:0000256" key="3">
    <source>
        <dbReference type="ARBA" id="ARBA00023242"/>
    </source>
</evidence>
<dbReference type="Proteomes" id="UP000095281">
    <property type="component" value="Unplaced"/>
</dbReference>
<dbReference type="GO" id="GO:0006355">
    <property type="term" value="P:regulation of DNA-templated transcription"/>
    <property type="evidence" value="ECO:0007669"/>
    <property type="project" value="TreeGrafter"/>
</dbReference>
<name>A0A1I8BYB3_MELHA</name>
<sequence>MDHYDSNFPEQVVEYEEVIEDQNVIEDGQYYEEDVIVESADNPESTVSSPNVYFGQKEQKSTTTFRPLNSISTGRVRPIGNLQNIKTKIGTSLVYTPPSIANIKREPTGSFSSNFASIFPSKSPKPTKIRKIASKRKPCNCTKSMCLKLYCDCFASGEFCLDCNCRDCHNNLEHESERSRAIKSSLERNPSAFKPKIGVAAKAIGKAIDMERLHQRGCHCKKSNCLKNYCECYEAKVPCTERCKCNACKNTENDRHNKFRDKFSTTAGGLAQLAAAAAADTRVHSESPSSELDGSEVLVDGEEIGGRPSNYLDPKTQPWFYMTEDVIEATTMCLVSQAQELENTLCEEELEKSVLKEFGRCLEQIIESATSCLPFQIQQQSSLLTPKHKIETNDLEGKNNF</sequence>
<dbReference type="AlphaFoldDB" id="A0A1I8BYB3"/>
<dbReference type="WBParaSite" id="MhA1_Contig754.frz3.gene2">
    <property type="protein sequence ID" value="MhA1_Contig754.frz3.gene2"/>
    <property type="gene ID" value="MhA1_Contig754.frz3.gene2"/>
</dbReference>
<evidence type="ECO:0000256" key="1">
    <source>
        <dbReference type="ARBA" id="ARBA00004123"/>
    </source>
</evidence>
<dbReference type="InterPro" id="IPR033467">
    <property type="entry name" value="Tesmin/TSO1-like_CXC"/>
</dbReference>
<dbReference type="Pfam" id="PF03638">
    <property type="entry name" value="TCR"/>
    <property type="match status" value="2"/>
</dbReference>
<evidence type="ECO:0000259" key="4">
    <source>
        <dbReference type="PROSITE" id="PS51634"/>
    </source>
</evidence>
<protein>
    <submittedName>
        <fullName evidence="6">CRC domain-containing protein</fullName>
    </submittedName>
</protein>
<dbReference type="GO" id="GO:0005634">
    <property type="term" value="C:nucleus"/>
    <property type="evidence" value="ECO:0007669"/>
    <property type="project" value="UniProtKB-SubCell"/>
</dbReference>
<evidence type="ECO:0000256" key="2">
    <source>
        <dbReference type="ARBA" id="ARBA00007267"/>
    </source>
</evidence>
<reference evidence="6" key="1">
    <citation type="submission" date="2016-11" db="UniProtKB">
        <authorList>
            <consortium name="WormBaseParasite"/>
        </authorList>
    </citation>
    <scope>IDENTIFICATION</scope>
</reference>
<proteinExistence type="inferred from homology"/>
<dbReference type="PROSITE" id="PS51634">
    <property type="entry name" value="CRC"/>
    <property type="match status" value="1"/>
</dbReference>
<dbReference type="InterPro" id="IPR028307">
    <property type="entry name" value="Lin-54_fam"/>
</dbReference>
<dbReference type="InterPro" id="IPR005172">
    <property type="entry name" value="CRC"/>
</dbReference>
<feature type="domain" description="CRC" evidence="4">
    <location>
        <begin position="135"/>
        <end position="253"/>
    </location>
</feature>
<accession>A0A1I8BYB3</accession>
<dbReference type="SMART" id="SM01114">
    <property type="entry name" value="CXC"/>
    <property type="match status" value="2"/>
</dbReference>